<dbReference type="PIRSF" id="PIRSF000447">
    <property type="entry name" value="KAS_II"/>
    <property type="match status" value="1"/>
</dbReference>
<dbReference type="InterPro" id="IPR014030">
    <property type="entry name" value="Ketoacyl_synth_N"/>
</dbReference>
<keyword evidence="9 14" id="KW-0275">Fatty acid biosynthesis</keyword>
<protein>
    <recommendedName>
        <fullName evidence="4 14">3-oxoacyl-[acyl-carrier-protein] synthase 2</fullName>
        <ecNumber evidence="3 14">2.3.1.179</ecNumber>
    </recommendedName>
</protein>
<dbReference type="Pfam" id="PF02801">
    <property type="entry name" value="Ketoacyl-synt_C"/>
    <property type="match status" value="1"/>
</dbReference>
<dbReference type="FunFam" id="3.40.47.10:FF:000029">
    <property type="entry name" value="3-oxoacyl-[acyl-carrier-protein] synthase 1"/>
    <property type="match status" value="1"/>
</dbReference>
<gene>
    <name evidence="16" type="ORF">CCAX7_52290</name>
</gene>
<accession>A0A402CNZ7</accession>
<keyword evidence="17" id="KW-1185">Reference proteome</keyword>
<dbReference type="EC" id="2.3.1.179" evidence="3 14"/>
<dbReference type="EMBL" id="AP025739">
    <property type="protein sequence ID" value="BDI33178.1"/>
    <property type="molecule type" value="Genomic_DNA"/>
</dbReference>
<dbReference type="InterPro" id="IPR020841">
    <property type="entry name" value="PKS_Beta-ketoAc_synthase_dom"/>
</dbReference>
<evidence type="ECO:0000256" key="3">
    <source>
        <dbReference type="ARBA" id="ARBA00012356"/>
    </source>
</evidence>
<evidence type="ECO:0000256" key="6">
    <source>
        <dbReference type="ARBA" id="ARBA00022679"/>
    </source>
</evidence>
<comment type="catalytic activity">
    <reaction evidence="13 14">
        <text>a fatty acyl-[ACP] + malonyl-[ACP] + H(+) = a 3-oxoacyl-[ACP] + holo-[ACP] + CO2</text>
        <dbReference type="Rhea" id="RHEA:22836"/>
        <dbReference type="Rhea" id="RHEA-COMP:9623"/>
        <dbReference type="Rhea" id="RHEA-COMP:9685"/>
        <dbReference type="Rhea" id="RHEA-COMP:9916"/>
        <dbReference type="Rhea" id="RHEA-COMP:14125"/>
        <dbReference type="ChEBI" id="CHEBI:15378"/>
        <dbReference type="ChEBI" id="CHEBI:16526"/>
        <dbReference type="ChEBI" id="CHEBI:64479"/>
        <dbReference type="ChEBI" id="CHEBI:78449"/>
        <dbReference type="ChEBI" id="CHEBI:78776"/>
        <dbReference type="ChEBI" id="CHEBI:138651"/>
    </reaction>
</comment>
<dbReference type="InterPro" id="IPR000794">
    <property type="entry name" value="Beta-ketoacyl_synthase"/>
</dbReference>
<keyword evidence="8" id="KW-0443">Lipid metabolism</keyword>
<keyword evidence="7" id="KW-0276">Fatty acid metabolism</keyword>
<dbReference type="PANTHER" id="PTHR11712">
    <property type="entry name" value="POLYKETIDE SYNTHASE-RELATED"/>
    <property type="match status" value="1"/>
</dbReference>
<comment type="catalytic activity">
    <reaction evidence="12 14">
        <text>(9Z)-hexadecenoyl-[ACP] + malonyl-[ACP] + H(+) = 3-oxo-(11Z)-octadecenoyl-[ACP] + holo-[ACP] + CO2</text>
        <dbReference type="Rhea" id="RHEA:55040"/>
        <dbReference type="Rhea" id="RHEA-COMP:9623"/>
        <dbReference type="Rhea" id="RHEA-COMP:9685"/>
        <dbReference type="Rhea" id="RHEA-COMP:10800"/>
        <dbReference type="Rhea" id="RHEA-COMP:14074"/>
        <dbReference type="ChEBI" id="CHEBI:15378"/>
        <dbReference type="ChEBI" id="CHEBI:16526"/>
        <dbReference type="ChEBI" id="CHEBI:64479"/>
        <dbReference type="ChEBI" id="CHEBI:78449"/>
        <dbReference type="ChEBI" id="CHEBI:83989"/>
        <dbReference type="ChEBI" id="CHEBI:138538"/>
        <dbReference type="EC" id="2.3.1.179"/>
    </reaction>
</comment>
<keyword evidence="6 14" id="KW-0808">Transferase</keyword>
<evidence type="ECO:0000256" key="2">
    <source>
        <dbReference type="ARBA" id="ARBA00008467"/>
    </source>
</evidence>
<dbReference type="GO" id="GO:0004315">
    <property type="term" value="F:3-oxoacyl-[acyl-carrier-protein] synthase activity"/>
    <property type="evidence" value="ECO:0007669"/>
    <property type="project" value="UniProtKB-UniRule"/>
</dbReference>
<dbReference type="NCBIfam" id="NF005589">
    <property type="entry name" value="PRK07314.1"/>
    <property type="match status" value="1"/>
</dbReference>
<reference evidence="16 17" key="1">
    <citation type="journal article" date="2019" name="Int. J. Syst. Evol. Microbiol.">
        <title>Capsulimonas corticalis gen. nov., sp. nov., an aerobic capsulated bacterium, of a novel bacterial order, Capsulimonadales ord. nov., of the class Armatimonadia of the phylum Armatimonadetes.</title>
        <authorList>
            <person name="Li J."/>
            <person name="Kudo C."/>
            <person name="Tonouchi A."/>
        </authorList>
    </citation>
    <scope>NUCLEOTIDE SEQUENCE [LARGE SCALE GENOMIC DNA]</scope>
    <source>
        <strain evidence="16 17">AX-7</strain>
    </source>
</reference>
<evidence type="ECO:0000256" key="4">
    <source>
        <dbReference type="ARBA" id="ARBA00014657"/>
    </source>
</evidence>
<proteinExistence type="inferred from homology"/>
<dbReference type="GO" id="GO:0030497">
    <property type="term" value="P:fatty acid elongation"/>
    <property type="evidence" value="ECO:0007669"/>
    <property type="project" value="UniProtKB-ARBA"/>
</dbReference>
<dbReference type="Gene3D" id="3.40.47.10">
    <property type="match status" value="1"/>
</dbReference>
<evidence type="ECO:0000256" key="7">
    <source>
        <dbReference type="ARBA" id="ARBA00022832"/>
    </source>
</evidence>
<dbReference type="PROSITE" id="PS52004">
    <property type="entry name" value="KS3_2"/>
    <property type="match status" value="1"/>
</dbReference>
<dbReference type="SUPFAM" id="SSF53901">
    <property type="entry name" value="Thiolase-like"/>
    <property type="match status" value="2"/>
</dbReference>
<keyword evidence="10 14" id="KW-0012">Acyltransferase</keyword>
<comment type="function">
    <text evidence="11 14">Involved in the type II fatty acid elongation cycle. Catalyzes the elongation of a wide range of acyl-ACP by the addition of two carbons from malonyl-ACP to an acyl acceptor. Can efficiently catalyze the conversion of palmitoleoyl-ACP (cis-hexadec-9-enoyl-ACP) to cis-vaccenoyl-ACP (cis-octadec-11-enoyl-ACP), an essential step in the thermal regulation of fatty acid composition.</text>
</comment>
<evidence type="ECO:0000256" key="12">
    <source>
        <dbReference type="ARBA" id="ARBA00047318"/>
    </source>
</evidence>
<evidence type="ECO:0000256" key="11">
    <source>
        <dbReference type="ARBA" id="ARBA00024006"/>
    </source>
</evidence>
<evidence type="ECO:0000256" key="15">
    <source>
        <dbReference type="RuleBase" id="RU003694"/>
    </source>
</evidence>
<evidence type="ECO:0000256" key="9">
    <source>
        <dbReference type="ARBA" id="ARBA00023160"/>
    </source>
</evidence>
<keyword evidence="5 14" id="KW-0444">Lipid biosynthesis</keyword>
<evidence type="ECO:0000256" key="5">
    <source>
        <dbReference type="ARBA" id="ARBA00022516"/>
    </source>
</evidence>
<dbReference type="CDD" id="cd00834">
    <property type="entry name" value="KAS_I_II"/>
    <property type="match status" value="1"/>
</dbReference>
<name>A0A402CNZ7_9BACT</name>
<dbReference type="Pfam" id="PF00109">
    <property type="entry name" value="ketoacyl-synt"/>
    <property type="match status" value="1"/>
</dbReference>
<evidence type="ECO:0000256" key="14">
    <source>
        <dbReference type="PIRNR" id="PIRNR000447"/>
    </source>
</evidence>
<dbReference type="RefSeq" id="WP_119319154.1">
    <property type="nucleotide sequence ID" value="NZ_AP025739.1"/>
</dbReference>
<dbReference type="KEGG" id="ccot:CCAX7_52290"/>
<dbReference type="InterPro" id="IPR016039">
    <property type="entry name" value="Thiolase-like"/>
</dbReference>
<comment type="pathway">
    <text evidence="1 14">Lipid metabolism; fatty acid biosynthesis.</text>
</comment>
<evidence type="ECO:0000313" key="16">
    <source>
        <dbReference type="EMBL" id="BDI33178.1"/>
    </source>
</evidence>
<evidence type="ECO:0000256" key="13">
    <source>
        <dbReference type="ARBA" id="ARBA00047659"/>
    </source>
</evidence>
<evidence type="ECO:0000256" key="8">
    <source>
        <dbReference type="ARBA" id="ARBA00023098"/>
    </source>
</evidence>
<organism evidence="16 17">
    <name type="scientific">Capsulimonas corticalis</name>
    <dbReference type="NCBI Taxonomy" id="2219043"/>
    <lineage>
        <taxon>Bacteria</taxon>
        <taxon>Bacillati</taxon>
        <taxon>Armatimonadota</taxon>
        <taxon>Armatimonadia</taxon>
        <taxon>Capsulimonadales</taxon>
        <taxon>Capsulimonadaceae</taxon>
        <taxon>Capsulimonas</taxon>
    </lineage>
</organism>
<dbReference type="AlphaFoldDB" id="A0A402CNZ7"/>
<evidence type="ECO:0000313" key="17">
    <source>
        <dbReference type="Proteomes" id="UP000287394"/>
    </source>
</evidence>
<dbReference type="InterPro" id="IPR017568">
    <property type="entry name" value="3-oxoacyl-ACP_synth-2"/>
</dbReference>
<evidence type="ECO:0000256" key="1">
    <source>
        <dbReference type="ARBA" id="ARBA00005194"/>
    </source>
</evidence>
<dbReference type="FunFam" id="3.40.47.10:FF:000018">
    <property type="entry name" value="3-oxoacyl-[acyl-carrier-protein] synthase 2"/>
    <property type="match status" value="1"/>
</dbReference>
<dbReference type="OrthoDB" id="9808669at2"/>
<sequence>MTHSSQRRVVVTGIGAITPIGIGVDGLRTGLRAGRSAVTPITSFDASPFVTRIAAQVPDFDLSPYLEGKKLKRLDKFSQYAVACAKMALLDAHLDLDNTDRERVGVCLGTALGGVGFAEEQYPNFLAHGVRGVNPMLALSVFNGAGSCNVAIEVGATGPATANGDSCASSPIAIGRAVDLIRDGSADIMLAGGSEAPLSPLCFGAFAIIRAMSQRNDDPEHACRPFDNGRDGFVMAEGAAMLILEEYEMAKARGARIYGEILGHAITNDGFHMTQPRPDGKQAARCLTMALDRAGLNPEQIDYVNAHGSSTPLNDSTETSAIKQAFGAHAHTVPLSSTKSFHGHALGATGAWEAAISLLTLQDNWLPPTLNLTDPDPDCDLDYIPELEGREKKVNYVLSNSFGFGGINSCLIFGRV</sequence>
<evidence type="ECO:0000256" key="10">
    <source>
        <dbReference type="ARBA" id="ARBA00023315"/>
    </source>
</evidence>
<dbReference type="NCBIfam" id="TIGR03150">
    <property type="entry name" value="fabF"/>
    <property type="match status" value="1"/>
</dbReference>
<dbReference type="Proteomes" id="UP000287394">
    <property type="component" value="Chromosome"/>
</dbReference>
<dbReference type="GO" id="GO:0005829">
    <property type="term" value="C:cytosol"/>
    <property type="evidence" value="ECO:0007669"/>
    <property type="project" value="TreeGrafter"/>
</dbReference>
<dbReference type="PANTHER" id="PTHR11712:SF336">
    <property type="entry name" value="3-OXOACYL-[ACYL-CARRIER-PROTEIN] SYNTHASE, MITOCHONDRIAL"/>
    <property type="match status" value="1"/>
</dbReference>
<dbReference type="InterPro" id="IPR014031">
    <property type="entry name" value="Ketoacyl_synth_C"/>
</dbReference>
<dbReference type="SMART" id="SM00825">
    <property type="entry name" value="PKS_KS"/>
    <property type="match status" value="1"/>
</dbReference>
<comment type="similarity">
    <text evidence="2 14 15">Belongs to the thiolase-like superfamily. Beta-ketoacyl-ACP synthases family.</text>
</comment>